<dbReference type="PRINTS" id="PR01264">
    <property type="entry name" value="MECHCHANNEL"/>
</dbReference>
<sequence length="134" mass="14341">MGMISEFKEFAMRGNVIDLAVGVVIGAAFGKIVTALVDKIIMPPIGLLIGGVDFSKWVWTLKQAGVDAAGEAVPAVAIGIGEFLNTLIQFVIVAFAIFLVVKAMNRLARKQPPPPAAPSEDIVLLREIRDSLRK</sequence>
<comment type="subcellular location">
    <subcellularLocation>
        <location evidence="12">Cell inner membrane</location>
        <topology evidence="12">Multi-pass membrane protein</topology>
    </subcellularLocation>
    <subcellularLocation>
        <location evidence="1">Cell membrane</location>
        <topology evidence="1">Multi-pass membrane protein</topology>
    </subcellularLocation>
</comment>
<dbReference type="OrthoDB" id="9810350at2"/>
<evidence type="ECO:0000256" key="5">
    <source>
        <dbReference type="ARBA" id="ARBA00022475"/>
    </source>
</evidence>
<dbReference type="Pfam" id="PF01741">
    <property type="entry name" value="MscL"/>
    <property type="match status" value="1"/>
</dbReference>
<evidence type="ECO:0000256" key="4">
    <source>
        <dbReference type="ARBA" id="ARBA00022448"/>
    </source>
</evidence>
<keyword evidence="6 12" id="KW-0997">Cell inner membrane</keyword>
<dbReference type="NCBIfam" id="NF001843">
    <property type="entry name" value="PRK00567.1-4"/>
    <property type="match status" value="1"/>
</dbReference>
<comment type="function">
    <text evidence="12">Channel that opens in response to stretch forces in the membrane lipid bilayer. May participate in the regulation of osmotic pressure changes within the cell.</text>
</comment>
<dbReference type="EMBL" id="OCND01000002">
    <property type="protein sequence ID" value="SOD53325.1"/>
    <property type="molecule type" value="Genomic_DNA"/>
</dbReference>
<dbReference type="PANTHER" id="PTHR30266">
    <property type="entry name" value="MECHANOSENSITIVE CHANNEL MSCL"/>
    <property type="match status" value="1"/>
</dbReference>
<evidence type="ECO:0000256" key="7">
    <source>
        <dbReference type="ARBA" id="ARBA00022692"/>
    </source>
</evidence>
<keyword evidence="4 12" id="KW-0813">Transport</keyword>
<comment type="subunit">
    <text evidence="3 12">Homopentamer.</text>
</comment>
<evidence type="ECO:0000256" key="6">
    <source>
        <dbReference type="ARBA" id="ARBA00022519"/>
    </source>
</evidence>
<evidence type="ECO:0000256" key="2">
    <source>
        <dbReference type="ARBA" id="ARBA00007254"/>
    </source>
</evidence>
<dbReference type="PROSITE" id="PS01327">
    <property type="entry name" value="MSCL"/>
    <property type="match status" value="1"/>
</dbReference>
<protein>
    <recommendedName>
        <fullName evidence="12">Large-conductance mechanosensitive channel</fullName>
    </recommendedName>
</protein>
<evidence type="ECO:0000256" key="12">
    <source>
        <dbReference type="HAMAP-Rule" id="MF_00115"/>
    </source>
</evidence>
<organism evidence="13 14">
    <name type="scientific">Pseudoxanthomonas wuyuanensis</name>
    <dbReference type="NCBI Taxonomy" id="1073196"/>
    <lineage>
        <taxon>Bacteria</taxon>
        <taxon>Pseudomonadati</taxon>
        <taxon>Pseudomonadota</taxon>
        <taxon>Gammaproteobacteria</taxon>
        <taxon>Lysobacterales</taxon>
        <taxon>Lysobacteraceae</taxon>
        <taxon>Pseudoxanthomonas</taxon>
    </lineage>
</organism>
<evidence type="ECO:0000313" key="13">
    <source>
        <dbReference type="EMBL" id="SOD53325.1"/>
    </source>
</evidence>
<name>A0A286D3T5_9GAMM</name>
<dbReference type="RefSeq" id="WP_097121112.1">
    <property type="nucleotide sequence ID" value="NZ_OCND01000002.1"/>
</dbReference>
<evidence type="ECO:0000256" key="11">
    <source>
        <dbReference type="ARBA" id="ARBA00023303"/>
    </source>
</evidence>
<dbReference type="InterPro" id="IPR036019">
    <property type="entry name" value="MscL_channel"/>
</dbReference>
<evidence type="ECO:0000256" key="10">
    <source>
        <dbReference type="ARBA" id="ARBA00023136"/>
    </source>
</evidence>
<gene>
    <name evidence="12" type="primary">mscL</name>
    <name evidence="13" type="ORF">SAMN06296416_102352</name>
</gene>
<dbReference type="AlphaFoldDB" id="A0A286D3T5"/>
<evidence type="ECO:0000256" key="9">
    <source>
        <dbReference type="ARBA" id="ARBA00023065"/>
    </source>
</evidence>
<keyword evidence="9 12" id="KW-0406">Ion transport</keyword>
<dbReference type="Gene3D" id="1.10.1200.120">
    <property type="entry name" value="Large-conductance mechanosensitive channel, MscL, domain 1"/>
    <property type="match status" value="1"/>
</dbReference>
<dbReference type="FunFam" id="1.10.1200.120:FF:000001">
    <property type="entry name" value="Large-conductance mechanosensitive channel"/>
    <property type="match status" value="1"/>
</dbReference>
<dbReference type="NCBIfam" id="TIGR00220">
    <property type="entry name" value="mscL"/>
    <property type="match status" value="1"/>
</dbReference>
<keyword evidence="10 12" id="KW-0472">Membrane</keyword>
<dbReference type="NCBIfam" id="NF010557">
    <property type="entry name" value="PRK13952.1"/>
    <property type="match status" value="1"/>
</dbReference>
<dbReference type="InterPro" id="IPR019823">
    <property type="entry name" value="Mechanosensitive_channel_CS"/>
</dbReference>
<accession>A0A286D3T5</accession>
<feature type="transmembrane region" description="Helical" evidence="12">
    <location>
        <begin position="16"/>
        <end position="37"/>
    </location>
</feature>
<proteinExistence type="inferred from homology"/>
<keyword evidence="7 12" id="KW-0812">Transmembrane</keyword>
<evidence type="ECO:0000313" key="14">
    <source>
        <dbReference type="Proteomes" id="UP000219374"/>
    </source>
</evidence>
<dbReference type="InterPro" id="IPR001185">
    <property type="entry name" value="MS_channel"/>
</dbReference>
<reference evidence="13 14" key="1">
    <citation type="submission" date="2017-09" db="EMBL/GenBank/DDBJ databases">
        <authorList>
            <person name="Ehlers B."/>
            <person name="Leendertz F.H."/>
        </authorList>
    </citation>
    <scope>NUCLEOTIDE SEQUENCE [LARGE SCALE GENOMIC DNA]</scope>
    <source>
        <strain evidence="13 14">CGMCC 1.10978</strain>
    </source>
</reference>
<comment type="similarity">
    <text evidence="2 12">Belongs to the MscL family.</text>
</comment>
<evidence type="ECO:0000256" key="8">
    <source>
        <dbReference type="ARBA" id="ARBA00022989"/>
    </source>
</evidence>
<feature type="transmembrane region" description="Helical" evidence="12">
    <location>
        <begin position="83"/>
        <end position="101"/>
    </location>
</feature>
<keyword evidence="8 12" id="KW-1133">Transmembrane helix</keyword>
<evidence type="ECO:0000256" key="3">
    <source>
        <dbReference type="ARBA" id="ARBA00011255"/>
    </source>
</evidence>
<dbReference type="GO" id="GO:0008381">
    <property type="term" value="F:mechanosensitive monoatomic ion channel activity"/>
    <property type="evidence" value="ECO:0007669"/>
    <property type="project" value="UniProtKB-UniRule"/>
</dbReference>
<dbReference type="GO" id="GO:0005886">
    <property type="term" value="C:plasma membrane"/>
    <property type="evidence" value="ECO:0007669"/>
    <property type="project" value="UniProtKB-SubCell"/>
</dbReference>
<keyword evidence="5 12" id="KW-1003">Cell membrane</keyword>
<dbReference type="PANTHER" id="PTHR30266:SF2">
    <property type="entry name" value="LARGE-CONDUCTANCE MECHANOSENSITIVE CHANNEL"/>
    <property type="match status" value="1"/>
</dbReference>
<dbReference type="SUPFAM" id="SSF81330">
    <property type="entry name" value="Gated mechanosensitive channel"/>
    <property type="match status" value="1"/>
</dbReference>
<dbReference type="Proteomes" id="UP000219374">
    <property type="component" value="Unassembled WGS sequence"/>
</dbReference>
<dbReference type="HAMAP" id="MF_00115">
    <property type="entry name" value="MscL"/>
    <property type="match status" value="1"/>
</dbReference>
<dbReference type="InterPro" id="IPR037673">
    <property type="entry name" value="MSC/AndL"/>
</dbReference>
<keyword evidence="14" id="KW-1185">Reference proteome</keyword>
<evidence type="ECO:0000256" key="1">
    <source>
        <dbReference type="ARBA" id="ARBA00004651"/>
    </source>
</evidence>
<keyword evidence="11 12" id="KW-0407">Ion channel</keyword>